<dbReference type="InterPro" id="IPR039367">
    <property type="entry name" value="Och1-like"/>
</dbReference>
<feature type="signal peptide" evidence="2">
    <location>
        <begin position="1"/>
        <end position="22"/>
    </location>
</feature>
<dbReference type="InterPro" id="IPR007577">
    <property type="entry name" value="GlycoTrfase_DXD_sugar-bd_CS"/>
</dbReference>
<evidence type="ECO:0000313" key="4">
    <source>
        <dbReference type="Proteomes" id="UP000177622"/>
    </source>
</evidence>
<evidence type="ECO:0008006" key="5">
    <source>
        <dbReference type="Google" id="ProtNLM"/>
    </source>
</evidence>
<keyword evidence="2" id="KW-0732">Signal</keyword>
<accession>A0A1F5L703</accession>
<name>A0A1F5L703_PENAI</name>
<dbReference type="AlphaFoldDB" id="A0A1F5L703"/>
<dbReference type="SUPFAM" id="SSF53448">
    <property type="entry name" value="Nucleotide-diphospho-sugar transferases"/>
    <property type="match status" value="1"/>
</dbReference>
<evidence type="ECO:0000256" key="2">
    <source>
        <dbReference type="SAM" id="SignalP"/>
    </source>
</evidence>
<dbReference type="PANTHER" id="PTHR31834:SF8">
    <property type="entry name" value="TRANSFERASE, PUTATIVE (AFU_ORTHOLOGUE AFUA_6G14040)-RELATED"/>
    <property type="match status" value="1"/>
</dbReference>
<dbReference type="GO" id="GO:0000136">
    <property type="term" value="C:mannan polymerase complex"/>
    <property type="evidence" value="ECO:0007669"/>
    <property type="project" value="TreeGrafter"/>
</dbReference>
<dbReference type="OrthoDB" id="409543at2759"/>
<proteinExistence type="inferred from homology"/>
<sequence>MGRFHYLLGLLLLFITSSLWIALKLRTDSPNLTLGYGACLCSDDAKVNNASAEVKAIFLPQPSATNSQVKGTPLPGKSSYLPITNPHRHHKVSTFPAKLWQKTGPMGISPEREVEVRSWLDKNPSFRHEILTDRSADQYVREQYADYPHVLDLYLSLQVPILKADLLRQLILYADGGIWSDLDVTCHQPVDTWIPEKFKSKANVVVGLEFDGFQFSTWTVMSKPRTSHIVAVIKYVIKALEDSATQNNVTVADLSMEMISDVVDVTGPQAMTRALFQNLELEMGLPMGRDNITNITQPTLFQDVLVLPNAAFAAGQGGWPKDRGPYLVEHHYAGSWKNKDGGEQADADKQE</sequence>
<gene>
    <name evidence="3" type="ORF">PENARI_c025G04443</name>
</gene>
<dbReference type="Gene3D" id="3.90.550.20">
    <property type="match status" value="1"/>
</dbReference>
<evidence type="ECO:0000313" key="3">
    <source>
        <dbReference type="EMBL" id="OGE48836.1"/>
    </source>
</evidence>
<dbReference type="STRING" id="1835702.A0A1F5L703"/>
<dbReference type="GO" id="GO:0006487">
    <property type="term" value="P:protein N-linked glycosylation"/>
    <property type="evidence" value="ECO:0007669"/>
    <property type="project" value="TreeGrafter"/>
</dbReference>
<evidence type="ECO:0000256" key="1">
    <source>
        <dbReference type="ARBA" id="ARBA00009003"/>
    </source>
</evidence>
<protein>
    <recommendedName>
        <fullName evidence="5">Initiation-specific alpha-1,6-mannosyltransferase</fullName>
    </recommendedName>
</protein>
<dbReference type="RefSeq" id="XP_022484290.1">
    <property type="nucleotide sequence ID" value="XM_022635800.1"/>
</dbReference>
<dbReference type="InterPro" id="IPR029044">
    <property type="entry name" value="Nucleotide-diphossugar_trans"/>
</dbReference>
<dbReference type="Pfam" id="PF04488">
    <property type="entry name" value="Gly_transf_sug"/>
    <property type="match status" value="1"/>
</dbReference>
<dbReference type="EMBL" id="LXJU01000025">
    <property type="protein sequence ID" value="OGE48836.1"/>
    <property type="molecule type" value="Genomic_DNA"/>
</dbReference>
<dbReference type="GO" id="GO:0000009">
    <property type="term" value="F:alpha-1,6-mannosyltransferase activity"/>
    <property type="evidence" value="ECO:0007669"/>
    <property type="project" value="InterPro"/>
</dbReference>
<keyword evidence="4" id="KW-1185">Reference proteome</keyword>
<dbReference type="GeneID" id="34580534"/>
<feature type="chain" id="PRO_5009519317" description="Initiation-specific alpha-1,6-mannosyltransferase" evidence="2">
    <location>
        <begin position="23"/>
        <end position="351"/>
    </location>
</feature>
<dbReference type="PANTHER" id="PTHR31834">
    <property type="entry name" value="INITIATION-SPECIFIC ALPHA-1,6-MANNOSYLTRANSFERASE"/>
    <property type="match status" value="1"/>
</dbReference>
<comment type="similarity">
    <text evidence="1">Belongs to the glycosyltransferase 32 family.</text>
</comment>
<reference evidence="3 4" key="1">
    <citation type="journal article" date="2016" name="Sci. Rep.">
        <title>Penicillium arizonense, a new, genome sequenced fungal species, reveals a high chemical diversity in secreted metabolites.</title>
        <authorList>
            <person name="Grijseels S."/>
            <person name="Nielsen J.C."/>
            <person name="Randelovic M."/>
            <person name="Nielsen J."/>
            <person name="Nielsen K.F."/>
            <person name="Workman M."/>
            <person name="Frisvad J.C."/>
        </authorList>
    </citation>
    <scope>NUCLEOTIDE SEQUENCE [LARGE SCALE GENOMIC DNA]</scope>
    <source>
        <strain evidence="3 4">CBS 141311</strain>
    </source>
</reference>
<organism evidence="3 4">
    <name type="scientific">Penicillium arizonense</name>
    <dbReference type="NCBI Taxonomy" id="1835702"/>
    <lineage>
        <taxon>Eukaryota</taxon>
        <taxon>Fungi</taxon>
        <taxon>Dikarya</taxon>
        <taxon>Ascomycota</taxon>
        <taxon>Pezizomycotina</taxon>
        <taxon>Eurotiomycetes</taxon>
        <taxon>Eurotiomycetidae</taxon>
        <taxon>Eurotiales</taxon>
        <taxon>Aspergillaceae</taxon>
        <taxon>Penicillium</taxon>
    </lineage>
</organism>
<dbReference type="Proteomes" id="UP000177622">
    <property type="component" value="Unassembled WGS sequence"/>
</dbReference>
<comment type="caution">
    <text evidence="3">The sequence shown here is derived from an EMBL/GenBank/DDBJ whole genome shotgun (WGS) entry which is preliminary data.</text>
</comment>